<dbReference type="EMBL" id="BHXQ01000005">
    <property type="protein sequence ID" value="GCC52749.1"/>
    <property type="molecule type" value="Genomic_DNA"/>
</dbReference>
<keyword evidence="1" id="KW-1133">Transmembrane helix</keyword>
<evidence type="ECO:0000313" key="2">
    <source>
        <dbReference type="EMBL" id="GCC52749.1"/>
    </source>
</evidence>
<reference evidence="2 3" key="1">
    <citation type="submission" date="2018-11" db="EMBL/GenBank/DDBJ databases">
        <title>Chryseotalea sanarue gen. nov., sp., nov., a member of the family Cytophagaceae, isolated from a brackish lake in Hamamatsu Japan.</title>
        <authorList>
            <person name="Maejima Y."/>
            <person name="Iino T."/>
            <person name="Muraguchi Y."/>
            <person name="Fukuda K."/>
            <person name="Ohkuma M."/>
            <person name="Moriuchi R."/>
            <person name="Dohra H."/>
            <person name="Kimbara K."/>
            <person name="Shintani M."/>
        </authorList>
    </citation>
    <scope>NUCLEOTIDE SEQUENCE [LARGE SCALE GENOMIC DNA]</scope>
    <source>
        <strain evidence="2 3">Ys</strain>
    </source>
</reference>
<keyword evidence="1" id="KW-0472">Membrane</keyword>
<dbReference type="Proteomes" id="UP000288227">
    <property type="component" value="Unassembled WGS sequence"/>
</dbReference>
<feature type="transmembrane region" description="Helical" evidence="1">
    <location>
        <begin position="12"/>
        <end position="38"/>
    </location>
</feature>
<feature type="transmembrane region" description="Helical" evidence="1">
    <location>
        <begin position="112"/>
        <end position="131"/>
    </location>
</feature>
<dbReference type="AlphaFoldDB" id="A0A401UD01"/>
<accession>A0A401UD01</accession>
<organism evidence="2 3">
    <name type="scientific">Chryseotalea sanaruensis</name>
    <dbReference type="NCBI Taxonomy" id="2482724"/>
    <lineage>
        <taxon>Bacteria</taxon>
        <taxon>Pseudomonadati</taxon>
        <taxon>Bacteroidota</taxon>
        <taxon>Cytophagia</taxon>
        <taxon>Cytophagales</taxon>
        <taxon>Chryseotaleaceae</taxon>
        <taxon>Chryseotalea</taxon>
    </lineage>
</organism>
<name>A0A401UD01_9BACT</name>
<keyword evidence="3" id="KW-1185">Reference proteome</keyword>
<evidence type="ECO:0000256" key="1">
    <source>
        <dbReference type="SAM" id="Phobius"/>
    </source>
</evidence>
<comment type="caution">
    <text evidence="2">The sequence shown here is derived from an EMBL/GenBank/DDBJ whole genome shotgun (WGS) entry which is preliminary data.</text>
</comment>
<protein>
    <submittedName>
        <fullName evidence="2">Uncharacterized protein</fullName>
    </submittedName>
</protein>
<keyword evidence="1" id="KW-0812">Transmembrane</keyword>
<proteinExistence type="predicted"/>
<dbReference type="RefSeq" id="WP_127123398.1">
    <property type="nucleotide sequence ID" value="NZ_BHXQ01000005.1"/>
</dbReference>
<sequence length="139" mass="15463">MSIRQHIPITKVALVMVLFWAICCAAITTVASTSAYLATDSHGLLNFYAKADNNAELNKDSYYLIPSDGFSVELQSEAELLFEEEDSNEEDNTSASTLSDHLGNFNSKKLASGYQALYFESVSLIQLYILYQSLRIFIA</sequence>
<evidence type="ECO:0000313" key="3">
    <source>
        <dbReference type="Proteomes" id="UP000288227"/>
    </source>
</evidence>
<gene>
    <name evidence="2" type="ORF">SanaruYs_29870</name>
</gene>